<feature type="signal peptide" evidence="1">
    <location>
        <begin position="1"/>
        <end position="28"/>
    </location>
</feature>
<name>A0ABZ1EJW1_9ACTN</name>
<sequence>MTPHHLHATAAAWSLQAALAALQTAAVAAVTGAIDGSRGTAEYAIPSQQFGRRHGLGGHSDPTADLALGAWAPGRPDPCAEALGGILRQLDTVAGLLPGAPGMDPLTRIRQAIPAMSAHAAQRTAEALAHLDQSARRVLHMGPARDPLTRRPCPGCGQRRLEVTTAGPLADRVVVCAADGCHAIWPRHVVLGAVAGAAPTTTN</sequence>
<dbReference type="EMBL" id="CP109071">
    <property type="protein sequence ID" value="WSA34533.1"/>
    <property type="molecule type" value="Genomic_DNA"/>
</dbReference>
<dbReference type="Proteomes" id="UP001334804">
    <property type="component" value="Chromosome"/>
</dbReference>
<evidence type="ECO:0000313" key="3">
    <source>
        <dbReference type="Proteomes" id="UP001334804"/>
    </source>
</evidence>
<dbReference type="RefSeq" id="WP_326564539.1">
    <property type="nucleotide sequence ID" value="NZ_CP109071.1"/>
</dbReference>
<organism evidence="2 3">
    <name type="scientific">Micromonospora peucetia</name>
    <dbReference type="NCBI Taxonomy" id="47871"/>
    <lineage>
        <taxon>Bacteria</taxon>
        <taxon>Bacillati</taxon>
        <taxon>Actinomycetota</taxon>
        <taxon>Actinomycetes</taxon>
        <taxon>Micromonosporales</taxon>
        <taxon>Micromonosporaceae</taxon>
        <taxon>Micromonospora</taxon>
    </lineage>
</organism>
<protein>
    <submittedName>
        <fullName evidence="2">Uncharacterized protein</fullName>
    </submittedName>
</protein>
<reference evidence="2 3" key="1">
    <citation type="submission" date="2022-10" db="EMBL/GenBank/DDBJ databases">
        <title>The complete genomes of actinobacterial strains from the NBC collection.</title>
        <authorList>
            <person name="Joergensen T.S."/>
            <person name="Alvarez Arevalo M."/>
            <person name="Sterndorff E.B."/>
            <person name="Faurdal D."/>
            <person name="Vuksanovic O."/>
            <person name="Mourched A.-S."/>
            <person name="Charusanti P."/>
            <person name="Shaw S."/>
            <person name="Blin K."/>
            <person name="Weber T."/>
        </authorList>
    </citation>
    <scope>NUCLEOTIDE SEQUENCE [LARGE SCALE GENOMIC DNA]</scope>
    <source>
        <strain evidence="2 3">NBC 01809</strain>
    </source>
</reference>
<evidence type="ECO:0000256" key="1">
    <source>
        <dbReference type="SAM" id="SignalP"/>
    </source>
</evidence>
<gene>
    <name evidence="2" type="ORF">OIE14_11065</name>
</gene>
<feature type="chain" id="PRO_5046802606" evidence="1">
    <location>
        <begin position="29"/>
        <end position="203"/>
    </location>
</feature>
<evidence type="ECO:0000313" key="2">
    <source>
        <dbReference type="EMBL" id="WSA34533.1"/>
    </source>
</evidence>
<keyword evidence="1" id="KW-0732">Signal</keyword>
<keyword evidence="3" id="KW-1185">Reference proteome</keyword>
<accession>A0ABZ1EJW1</accession>
<proteinExistence type="predicted"/>